<reference evidence="2" key="1">
    <citation type="submission" date="2022-11" db="UniProtKB">
        <authorList>
            <consortium name="WormBaseParasite"/>
        </authorList>
    </citation>
    <scope>IDENTIFICATION</scope>
</reference>
<dbReference type="Proteomes" id="UP000887569">
    <property type="component" value="Unplaced"/>
</dbReference>
<organism evidence="1 2">
    <name type="scientific">Parascaris univalens</name>
    <name type="common">Nematode worm</name>
    <dbReference type="NCBI Taxonomy" id="6257"/>
    <lineage>
        <taxon>Eukaryota</taxon>
        <taxon>Metazoa</taxon>
        <taxon>Ecdysozoa</taxon>
        <taxon>Nematoda</taxon>
        <taxon>Chromadorea</taxon>
        <taxon>Rhabditida</taxon>
        <taxon>Spirurina</taxon>
        <taxon>Ascaridomorpha</taxon>
        <taxon>Ascaridoidea</taxon>
        <taxon>Ascarididae</taxon>
        <taxon>Parascaris</taxon>
    </lineage>
</organism>
<accession>A0A914ZW60</accession>
<keyword evidence="1" id="KW-1185">Reference proteome</keyword>
<evidence type="ECO:0000313" key="1">
    <source>
        <dbReference type="Proteomes" id="UP000887569"/>
    </source>
</evidence>
<name>A0A914ZW60_PARUN</name>
<sequence>MDVEHNIIISPFHSSLPFPPSSTFALINANRSAIFFFQALGWPLTSYWIV</sequence>
<protein>
    <submittedName>
        <fullName evidence="2">Uncharacterized protein</fullName>
    </submittedName>
</protein>
<dbReference type="AlphaFoldDB" id="A0A914ZW60"/>
<proteinExistence type="predicted"/>
<evidence type="ECO:0000313" key="2">
    <source>
        <dbReference type="WBParaSite" id="PgB21_g020_t16"/>
    </source>
</evidence>
<dbReference type="WBParaSite" id="PgB21_g020_t16">
    <property type="protein sequence ID" value="PgB21_g020_t16"/>
    <property type="gene ID" value="PgB21_g020"/>
</dbReference>